<keyword evidence="2" id="KW-0378">Hydrolase</keyword>
<dbReference type="InterPro" id="IPR036514">
    <property type="entry name" value="SGNH_hydro_sf"/>
</dbReference>
<keyword evidence="3" id="KW-1185">Reference proteome</keyword>
<proteinExistence type="predicted"/>
<dbReference type="Gene3D" id="3.40.50.1110">
    <property type="entry name" value="SGNH hydrolase"/>
    <property type="match status" value="1"/>
</dbReference>
<organism evidence="2 3">
    <name type="scientific">Clostridium hominis</name>
    <dbReference type="NCBI Taxonomy" id="2763036"/>
    <lineage>
        <taxon>Bacteria</taxon>
        <taxon>Bacillati</taxon>
        <taxon>Bacillota</taxon>
        <taxon>Clostridia</taxon>
        <taxon>Eubacteriales</taxon>
        <taxon>Clostridiaceae</taxon>
        <taxon>Clostridium</taxon>
    </lineage>
</organism>
<evidence type="ECO:0000313" key="2">
    <source>
        <dbReference type="EMBL" id="MBC5627911.1"/>
    </source>
</evidence>
<dbReference type="RefSeq" id="WP_186859271.1">
    <property type="nucleotide sequence ID" value="NZ_JACOOO010000004.1"/>
</dbReference>
<name>A0ABR7D952_9CLOT</name>
<protein>
    <submittedName>
        <fullName evidence="2">SGNH/GDSL hydrolase family protein</fullName>
    </submittedName>
</protein>
<reference evidence="2 3" key="1">
    <citation type="submission" date="2020-08" db="EMBL/GenBank/DDBJ databases">
        <title>Genome public.</title>
        <authorList>
            <person name="Liu C."/>
            <person name="Sun Q."/>
        </authorList>
    </citation>
    <scope>NUCLEOTIDE SEQUENCE [LARGE SCALE GENOMIC DNA]</scope>
    <source>
        <strain evidence="2 3">NSJ-6</strain>
    </source>
</reference>
<dbReference type="Proteomes" id="UP000596929">
    <property type="component" value="Unassembled WGS sequence"/>
</dbReference>
<accession>A0ABR7D952</accession>
<evidence type="ECO:0000313" key="3">
    <source>
        <dbReference type="Proteomes" id="UP000596929"/>
    </source>
</evidence>
<sequence length="368" mass="41999">MKRIANEKMLKESLVYRGDTSKVKRVIERAYRGEDITVAFLGGSITQGCNATNHENCYANKTYLWFKNRFSEINVKYINAGIGATGSIIGVHRVEEQVLSKDPDIVFVDFAVNDKNNKYNKVAYESLIRRILSHDSELALIEVFMSTDVLENVQDQQIEIGKRYEIPMVSFRDAIRNDIENDKLKWSEVASDEVHPNDIGHEIISELLINLLESIDKDGDKKENEDREFGQPVFGEDYIKGQIMNSNNVEVICNSGFIVDDEGFQGFKNGWKISRTAYNKATLKIEVKGKNIFLLYKKLIKDNAGSFVVKVNGRYIKNIDCYFENGWGDYSETEVLIEGDKVDKYTVEILVDSSNLNKEIYIMGLLVS</sequence>
<gene>
    <name evidence="2" type="ORF">H8S20_03295</name>
</gene>
<dbReference type="CDD" id="cd00229">
    <property type="entry name" value="SGNH_hydrolase"/>
    <property type="match status" value="1"/>
</dbReference>
<evidence type="ECO:0000259" key="1">
    <source>
        <dbReference type="Pfam" id="PF13472"/>
    </source>
</evidence>
<dbReference type="SUPFAM" id="SSF52266">
    <property type="entry name" value="SGNH hydrolase"/>
    <property type="match status" value="1"/>
</dbReference>
<dbReference type="PANTHER" id="PTHR34407">
    <property type="entry name" value="EXPRESSED PROTEIN"/>
    <property type="match status" value="1"/>
</dbReference>
<dbReference type="PANTHER" id="PTHR34407:SF1">
    <property type="entry name" value="SGNH HYDROLASE-TYPE ESTERASE DOMAIN-CONTAINING PROTEIN"/>
    <property type="match status" value="1"/>
</dbReference>
<dbReference type="Pfam" id="PF13472">
    <property type="entry name" value="Lipase_GDSL_2"/>
    <property type="match status" value="1"/>
</dbReference>
<feature type="domain" description="SGNH hydrolase-type esterase" evidence="1">
    <location>
        <begin position="40"/>
        <end position="203"/>
    </location>
</feature>
<comment type="caution">
    <text evidence="2">The sequence shown here is derived from an EMBL/GenBank/DDBJ whole genome shotgun (WGS) entry which is preliminary data.</text>
</comment>
<dbReference type="InterPro" id="IPR013830">
    <property type="entry name" value="SGNH_hydro"/>
</dbReference>
<dbReference type="GO" id="GO:0016787">
    <property type="term" value="F:hydrolase activity"/>
    <property type="evidence" value="ECO:0007669"/>
    <property type="project" value="UniProtKB-KW"/>
</dbReference>
<dbReference type="EMBL" id="JACOOO010000004">
    <property type="protein sequence ID" value="MBC5627911.1"/>
    <property type="molecule type" value="Genomic_DNA"/>
</dbReference>